<proteinExistence type="predicted"/>
<evidence type="ECO:0000313" key="3">
    <source>
        <dbReference type="Proteomes" id="UP000245618"/>
    </source>
</evidence>
<dbReference type="OrthoDB" id="9912120at2"/>
<dbReference type="AlphaFoldDB" id="A0A2U1JW35"/>
<gene>
    <name evidence="2" type="ORF">DB891_09445</name>
</gene>
<evidence type="ECO:0000313" key="2">
    <source>
        <dbReference type="EMBL" id="PWA09154.1"/>
    </source>
</evidence>
<keyword evidence="3" id="KW-1185">Reference proteome</keyword>
<dbReference type="Proteomes" id="UP000245618">
    <property type="component" value="Unassembled WGS sequence"/>
</dbReference>
<keyword evidence="1" id="KW-1133">Transmembrane helix</keyword>
<name>A0A2U1JW35_9FLAO</name>
<reference evidence="2 3" key="1">
    <citation type="submission" date="2018-04" db="EMBL/GenBank/DDBJ databases">
        <title>Flavobacterium sp. nov., isolated from glacier ice.</title>
        <authorList>
            <person name="Liu Q."/>
            <person name="Xin Y.-H."/>
        </authorList>
    </citation>
    <scope>NUCLEOTIDE SEQUENCE [LARGE SCALE GENOMIC DNA]</scope>
    <source>
        <strain evidence="2 3">LB2P30</strain>
    </source>
</reference>
<dbReference type="RefSeq" id="WP_116762881.1">
    <property type="nucleotide sequence ID" value="NZ_QCZH01000008.1"/>
</dbReference>
<protein>
    <submittedName>
        <fullName evidence="2">Uncharacterized protein</fullName>
    </submittedName>
</protein>
<organism evidence="2 3">
    <name type="scientific">Flavobacterium laiguense</name>
    <dbReference type="NCBI Taxonomy" id="2169409"/>
    <lineage>
        <taxon>Bacteria</taxon>
        <taxon>Pseudomonadati</taxon>
        <taxon>Bacteroidota</taxon>
        <taxon>Flavobacteriia</taxon>
        <taxon>Flavobacteriales</taxon>
        <taxon>Flavobacteriaceae</taxon>
        <taxon>Flavobacterium</taxon>
    </lineage>
</organism>
<evidence type="ECO:0000256" key="1">
    <source>
        <dbReference type="SAM" id="Phobius"/>
    </source>
</evidence>
<accession>A0A2U1JW35</accession>
<keyword evidence="1" id="KW-0812">Transmembrane</keyword>
<sequence>MTKKIKTISLIFITAFYVLELLFIFSGTLIENIQETRIQNQIKKTELSTEIQISLHQWHQITNKREIKIDDAFYDVISFKANSKNVSVTVVEDDLENELRSYLDNFLLKRIIIQPIRKPLSIPLI</sequence>
<dbReference type="EMBL" id="QCZH01000008">
    <property type="protein sequence ID" value="PWA09154.1"/>
    <property type="molecule type" value="Genomic_DNA"/>
</dbReference>
<keyword evidence="1" id="KW-0472">Membrane</keyword>
<comment type="caution">
    <text evidence="2">The sequence shown here is derived from an EMBL/GenBank/DDBJ whole genome shotgun (WGS) entry which is preliminary data.</text>
</comment>
<feature type="transmembrane region" description="Helical" evidence="1">
    <location>
        <begin position="7"/>
        <end position="30"/>
    </location>
</feature>